<keyword evidence="5" id="KW-1185">Reference proteome</keyword>
<proteinExistence type="predicted"/>
<protein>
    <submittedName>
        <fullName evidence="4">GNAT family N-acetyltransferase</fullName>
    </submittedName>
</protein>
<dbReference type="SUPFAM" id="SSF55729">
    <property type="entry name" value="Acyl-CoA N-acyltransferases (Nat)"/>
    <property type="match status" value="1"/>
</dbReference>
<keyword evidence="1" id="KW-0808">Transferase</keyword>
<dbReference type="Proteomes" id="UP001207654">
    <property type="component" value="Unassembled WGS sequence"/>
</dbReference>
<evidence type="ECO:0000313" key="5">
    <source>
        <dbReference type="Proteomes" id="UP001207654"/>
    </source>
</evidence>
<feature type="domain" description="N-acetyltransferase" evidence="3">
    <location>
        <begin position="25"/>
        <end position="179"/>
    </location>
</feature>
<dbReference type="PROSITE" id="PS51186">
    <property type="entry name" value="GNAT"/>
    <property type="match status" value="1"/>
</dbReference>
<evidence type="ECO:0000256" key="1">
    <source>
        <dbReference type="ARBA" id="ARBA00022679"/>
    </source>
</evidence>
<accession>A0ABT4AFR4</accession>
<comment type="caution">
    <text evidence="4">The sequence shown here is derived from an EMBL/GenBank/DDBJ whole genome shotgun (WGS) entry which is preliminary data.</text>
</comment>
<dbReference type="Pfam" id="PF00583">
    <property type="entry name" value="Acetyltransf_1"/>
    <property type="match status" value="1"/>
</dbReference>
<evidence type="ECO:0000313" key="4">
    <source>
        <dbReference type="EMBL" id="MCY1079732.1"/>
    </source>
</evidence>
<dbReference type="InterPro" id="IPR000182">
    <property type="entry name" value="GNAT_dom"/>
</dbReference>
<dbReference type="RefSeq" id="WP_267538431.1">
    <property type="nucleotide sequence ID" value="NZ_JAPNKA010000001.1"/>
</dbReference>
<evidence type="ECO:0000256" key="2">
    <source>
        <dbReference type="ARBA" id="ARBA00023315"/>
    </source>
</evidence>
<dbReference type="PANTHER" id="PTHR43800:SF1">
    <property type="entry name" value="PEPTIDYL-LYSINE N-ACETYLTRANSFERASE YJAB"/>
    <property type="match status" value="1"/>
</dbReference>
<sequence length="184" mass="20642">MQTEATPWRGYTLRRAQFEELAVLPEIEHLAAQQFLQSAQPFAAQLPEQTLEQLQEYQRQGGVWVAASAEGDLAAFALCKEVDGMAYLAEIDVHPAHARQGLGRALFEVLKRQARERGYPAMLLTTFRDVPWNAPNYERWGFRIMSDDEVGPELRGIREHETQAGLPPASRVCMVLALDAKPGP</sequence>
<dbReference type="EMBL" id="JAPNKA010000001">
    <property type="protein sequence ID" value="MCY1079732.1"/>
    <property type="molecule type" value="Genomic_DNA"/>
</dbReference>
<dbReference type="InterPro" id="IPR016181">
    <property type="entry name" value="Acyl_CoA_acyltransferase"/>
</dbReference>
<evidence type="ECO:0000259" key="3">
    <source>
        <dbReference type="PROSITE" id="PS51186"/>
    </source>
</evidence>
<name>A0ABT4AFR4_9BACT</name>
<dbReference type="Gene3D" id="3.40.630.30">
    <property type="match status" value="1"/>
</dbReference>
<reference evidence="4 5" key="1">
    <citation type="submission" date="2022-11" db="EMBL/GenBank/DDBJ databases">
        <title>Minimal conservation of predation-associated metabolite biosynthetic gene clusters underscores biosynthetic potential of Myxococcota including descriptions for ten novel species: Archangium lansinium sp. nov., Myxococcus landrumus sp. nov., Nannocystis bai.</title>
        <authorList>
            <person name="Ahearne A."/>
            <person name="Stevens C."/>
            <person name="Phillips K."/>
        </authorList>
    </citation>
    <scope>NUCLEOTIDE SEQUENCE [LARGE SCALE GENOMIC DNA]</scope>
    <source>
        <strain evidence="4 5">MIWBW</strain>
    </source>
</reference>
<organism evidence="4 5">
    <name type="scientific">Archangium lansingense</name>
    <dbReference type="NCBI Taxonomy" id="2995310"/>
    <lineage>
        <taxon>Bacteria</taxon>
        <taxon>Pseudomonadati</taxon>
        <taxon>Myxococcota</taxon>
        <taxon>Myxococcia</taxon>
        <taxon>Myxococcales</taxon>
        <taxon>Cystobacterineae</taxon>
        <taxon>Archangiaceae</taxon>
        <taxon>Archangium</taxon>
    </lineage>
</organism>
<gene>
    <name evidence="4" type="ORF">OV287_35285</name>
</gene>
<dbReference type="CDD" id="cd04301">
    <property type="entry name" value="NAT_SF"/>
    <property type="match status" value="1"/>
</dbReference>
<keyword evidence="2" id="KW-0012">Acyltransferase</keyword>
<dbReference type="PANTHER" id="PTHR43800">
    <property type="entry name" value="PEPTIDYL-LYSINE N-ACETYLTRANSFERASE YJAB"/>
    <property type="match status" value="1"/>
</dbReference>